<evidence type="ECO:0000256" key="2">
    <source>
        <dbReference type="SAM" id="SignalP"/>
    </source>
</evidence>
<name>A0A7S3NJY1_9STRA</name>
<dbReference type="Gene3D" id="3.40.50.150">
    <property type="entry name" value="Vaccinia Virus protein VP39"/>
    <property type="match status" value="1"/>
</dbReference>
<protein>
    <submittedName>
        <fullName evidence="3">Uncharacterized protein</fullName>
    </submittedName>
</protein>
<organism evidence="3">
    <name type="scientific">Aureoumbra lagunensis</name>
    <dbReference type="NCBI Taxonomy" id="44058"/>
    <lineage>
        <taxon>Eukaryota</taxon>
        <taxon>Sar</taxon>
        <taxon>Stramenopiles</taxon>
        <taxon>Ochrophyta</taxon>
        <taxon>Pelagophyceae</taxon>
        <taxon>Pelagomonadales</taxon>
        <taxon>Aureoumbra</taxon>
    </lineage>
</organism>
<evidence type="ECO:0000313" key="3">
    <source>
        <dbReference type="EMBL" id="CAE0365203.1"/>
    </source>
</evidence>
<evidence type="ECO:0000256" key="1">
    <source>
        <dbReference type="SAM" id="MobiDB-lite"/>
    </source>
</evidence>
<dbReference type="InterPro" id="IPR029063">
    <property type="entry name" value="SAM-dependent_MTases_sf"/>
</dbReference>
<gene>
    <name evidence="3" type="ORF">ALAG00032_LOCUS5945</name>
</gene>
<keyword evidence="2" id="KW-0732">Signal</keyword>
<feature type="region of interest" description="Disordered" evidence="1">
    <location>
        <begin position="291"/>
        <end position="314"/>
    </location>
</feature>
<sequence length="372" mass="43116">MALKVACALFLLIIKIRSLEICDDWVSEEFYTILNNIKKNNKKLRRHRFHSHNEKKNSSKNRKLLHFDEFTLRGRRPFIANATTSYVIKNYSFTGSGGLKIEDKLLLSKVYEKVDRIFEYGVGESTLIAAHVGVPNLVGVDSDDDWIQHVKSILGHSLNKDYLNYKFIHSFIGGKGIELGYPPGWPDTHSKEFQQNIPLFPNYSKAVQNKKPAFDFYFIDGRFRLSCLIQAMLHASSRGKQSHEFLLALHDFIPDRPYYNDIFYFADRIAGINPNSKFCFNYPLHDDDDNTDDISFPPSPEQQDNQNNSSYDDLNYHHSPTTVPTILPSPPCHSSACPVIIFLRRKANVSDAELRHIWWEKFKLDPRRRMIL</sequence>
<proteinExistence type="predicted"/>
<feature type="chain" id="PRO_5030725146" evidence="2">
    <location>
        <begin position="19"/>
        <end position="372"/>
    </location>
</feature>
<reference evidence="3" key="1">
    <citation type="submission" date="2021-01" db="EMBL/GenBank/DDBJ databases">
        <authorList>
            <person name="Corre E."/>
            <person name="Pelletier E."/>
            <person name="Niang G."/>
            <person name="Scheremetjew M."/>
            <person name="Finn R."/>
            <person name="Kale V."/>
            <person name="Holt S."/>
            <person name="Cochrane G."/>
            <person name="Meng A."/>
            <person name="Brown T."/>
            <person name="Cohen L."/>
        </authorList>
    </citation>
    <scope>NUCLEOTIDE SEQUENCE</scope>
    <source>
        <strain evidence="3">CCMP1510</strain>
    </source>
</reference>
<dbReference type="EMBL" id="HBIJ01008402">
    <property type="protein sequence ID" value="CAE0365203.1"/>
    <property type="molecule type" value="Transcribed_RNA"/>
</dbReference>
<dbReference type="AlphaFoldDB" id="A0A7S3NJY1"/>
<feature type="signal peptide" evidence="2">
    <location>
        <begin position="1"/>
        <end position="18"/>
    </location>
</feature>
<feature type="compositionally biased region" description="Polar residues" evidence="1">
    <location>
        <begin position="301"/>
        <end position="314"/>
    </location>
</feature>
<accession>A0A7S3NJY1</accession>